<comment type="caution">
    <text evidence="4">The sequence shown here is derived from an EMBL/GenBank/DDBJ whole genome shotgun (WGS) entry which is preliminary data.</text>
</comment>
<evidence type="ECO:0000256" key="3">
    <source>
        <dbReference type="SAM" id="MobiDB-lite"/>
    </source>
</evidence>
<evidence type="ECO:0000256" key="1">
    <source>
        <dbReference type="ARBA" id="ARBA00004201"/>
    </source>
</evidence>
<dbReference type="AlphaFoldDB" id="A0ABD2QJ88"/>
<sequence length="345" mass="38732">MTRPPPQGFMPSPFATQNHYRPSPNFFMSSPRPVLRPQMDPATMSHFMRQIYLNRLPPPGFRQPHIPSPVPTNCSYPNQNFSIETDQESVLASGEEEENLEFDPIADDWMSDQQKLTILRIRQRNLSTNNPYVNDYYFSVQWLRRKTAEYNRYLAQLGPAASARIKPPIFQIPAPVDAAELISQPESHAHMLNMRHRLVLTASDALSALAASSRDSTIAELADSSSNLGRATRSNFHTQRVIAELSVASVLTSSPNASIDQSMVEDGWSEVEACSHATLRSTGTTYFPGKSHYTATSVGYAPDLQELASSRKRRIILARIERMYSLILNLDETQFSLACIVVENN</sequence>
<organism evidence="4 5">
    <name type="scientific">Cichlidogyrus casuarinus</name>
    <dbReference type="NCBI Taxonomy" id="1844966"/>
    <lineage>
        <taxon>Eukaryota</taxon>
        <taxon>Metazoa</taxon>
        <taxon>Spiralia</taxon>
        <taxon>Lophotrochozoa</taxon>
        <taxon>Platyhelminthes</taxon>
        <taxon>Monogenea</taxon>
        <taxon>Monopisthocotylea</taxon>
        <taxon>Dactylogyridea</taxon>
        <taxon>Ancyrocephalidae</taxon>
        <taxon>Cichlidogyrus</taxon>
    </lineage>
</organism>
<evidence type="ECO:0000313" key="5">
    <source>
        <dbReference type="Proteomes" id="UP001626550"/>
    </source>
</evidence>
<gene>
    <name evidence="4" type="ORF">Ciccas_001712</name>
</gene>
<feature type="region of interest" description="Disordered" evidence="3">
    <location>
        <begin position="1"/>
        <end position="23"/>
    </location>
</feature>
<evidence type="ECO:0000256" key="2">
    <source>
        <dbReference type="ARBA" id="ARBA00022490"/>
    </source>
</evidence>
<protein>
    <submittedName>
        <fullName evidence="4">Uncharacterized protein</fullName>
    </submittedName>
</protein>
<dbReference type="PANTHER" id="PTHR21551">
    <property type="entry name" value="TOPOISOMERASE II-ASSOCIATED PROTEIN PAT1"/>
    <property type="match status" value="1"/>
</dbReference>
<keyword evidence="5" id="KW-1185">Reference proteome</keyword>
<dbReference type="GO" id="GO:0000932">
    <property type="term" value="C:P-body"/>
    <property type="evidence" value="ECO:0007669"/>
    <property type="project" value="UniProtKB-SubCell"/>
</dbReference>
<reference evidence="4 5" key="1">
    <citation type="submission" date="2024-11" db="EMBL/GenBank/DDBJ databases">
        <title>Adaptive evolution of stress response genes in parasites aligns with host niche diversity.</title>
        <authorList>
            <person name="Hahn C."/>
            <person name="Resl P."/>
        </authorList>
    </citation>
    <scope>NUCLEOTIDE SEQUENCE [LARGE SCALE GENOMIC DNA]</scope>
    <source>
        <strain evidence="4">EGGRZ-B1_66</strain>
        <tissue evidence="4">Body</tissue>
    </source>
</reference>
<dbReference type="EMBL" id="JBJKFK010000119">
    <property type="protein sequence ID" value="KAL3319608.1"/>
    <property type="molecule type" value="Genomic_DNA"/>
</dbReference>
<evidence type="ECO:0000313" key="4">
    <source>
        <dbReference type="EMBL" id="KAL3319608.1"/>
    </source>
</evidence>
<comment type="subcellular location">
    <subcellularLocation>
        <location evidence="1">Cytoplasm</location>
        <location evidence="1">P-body</location>
    </subcellularLocation>
</comment>
<accession>A0ABD2QJ88</accession>
<keyword evidence="2" id="KW-0963">Cytoplasm</keyword>
<name>A0ABD2QJ88_9PLAT</name>
<dbReference type="InterPro" id="IPR039900">
    <property type="entry name" value="Pat1-like"/>
</dbReference>
<dbReference type="PANTHER" id="PTHR21551:SF0">
    <property type="entry name" value="PROTEIN ASSOCIATED WITH TOPO II RELATED-1, ISOFORM A"/>
    <property type="match status" value="1"/>
</dbReference>
<proteinExistence type="predicted"/>
<dbReference type="Proteomes" id="UP001626550">
    <property type="component" value="Unassembled WGS sequence"/>
</dbReference>